<dbReference type="RefSeq" id="WP_033015674.1">
    <property type="nucleotide sequence ID" value="NZ_CBCSGJ010000010.1"/>
</dbReference>
<accession>A0A164CJ25</accession>
<name>A0A0K9I0A5_GEOSE</name>
<proteinExistence type="predicted"/>
<evidence type="ECO:0000313" key="5">
    <source>
        <dbReference type="EMBL" id="RLQ12874.1"/>
    </source>
</evidence>
<protein>
    <submittedName>
        <fullName evidence="3">Uncharacterized protein</fullName>
    </submittedName>
</protein>
<dbReference type="Proteomes" id="UP000075424">
    <property type="component" value="Unassembled WGS sequence"/>
</dbReference>
<reference evidence="5 8" key="3">
    <citation type="submission" date="2018-10" db="EMBL/GenBank/DDBJ databases">
        <title>Geobacillus stearothermophilus in processing lines of powdered infant formula.</title>
        <authorList>
            <person name="Rhee M.S."/>
            <person name="Choi I.-G."/>
            <person name="Cho T.J."/>
            <person name="Park B."/>
        </authorList>
    </citation>
    <scope>NUCLEOTIDE SEQUENCE [LARGE SCALE GENOMIC DNA]</scope>
    <source>
        <strain evidence="5 8">FHS-PPGT130</strain>
    </source>
</reference>
<dbReference type="EMBL" id="LUCS01000027">
    <property type="protein sequence ID" value="KAF6510895.1"/>
    <property type="molecule type" value="Genomic_DNA"/>
</dbReference>
<dbReference type="EMBL" id="LQYV01000162">
    <property type="protein sequence ID" value="KYD18858.1"/>
    <property type="molecule type" value="Genomic_DNA"/>
</dbReference>
<reference evidence="6 7" key="1">
    <citation type="submission" date="2016-01" db="EMBL/GenBank/DDBJ databases">
        <title>Draft Genome Sequences of Seven Thermophilic Sporeformers Isolated from Foods.</title>
        <authorList>
            <person name="Berendsen E.M."/>
            <person name="Wells-Bennik M.H."/>
            <person name="Krawcyk A.O."/>
            <person name="De Jong A."/>
            <person name="Holsappel S."/>
            <person name="Eijlander R.T."/>
            <person name="Kuipers O.P."/>
        </authorList>
    </citation>
    <scope>NUCLEOTIDE SEQUENCE [LARGE SCALE GENOMIC DNA]</scope>
    <source>
        <strain evidence="3 6">B4109</strain>
        <strain evidence="4 7">B4114</strain>
    </source>
</reference>
<dbReference type="Proteomes" id="UP000773850">
    <property type="component" value="Unassembled WGS sequence"/>
</dbReference>
<sequence>MKNANDDRHLRLQQQIIHYRSEAASCRQQIKQLEAELEKEKMRSAYLKEKLREAETVNAEMYKKKIAALERQLLLYEIALEEAEHRVSGPQQTTGADPAASVLALFHYSVMIPTHLDEEEIVVIGDFIIRNSGTAPLHHPVVCLRISPPKAAVLSGKIALPQSGRAAQEGLADSGAEGWTFIQENWREKVRQNGEYWIAPLHGVPIEPGEERRFSQFEIAVRPSGNVRSLTVDGFVYGAELPKGAAAANRIAVQW</sequence>
<dbReference type="Proteomes" id="UP000075517">
    <property type="component" value="Unassembled WGS sequence"/>
</dbReference>
<evidence type="ECO:0000313" key="8">
    <source>
        <dbReference type="Proteomes" id="UP000266922"/>
    </source>
</evidence>
<comment type="caution">
    <text evidence="3">The sequence shown here is derived from an EMBL/GenBank/DDBJ whole genome shotgun (WGS) entry which is preliminary data.</text>
</comment>
<evidence type="ECO:0000313" key="2">
    <source>
        <dbReference type="EMBL" id="KAF6510895.1"/>
    </source>
</evidence>
<dbReference type="PATRIC" id="fig|1422.15.peg.3314"/>
<organism evidence="3 6">
    <name type="scientific">Geobacillus stearothermophilus</name>
    <name type="common">Bacillus stearothermophilus</name>
    <dbReference type="NCBI Taxonomy" id="1422"/>
    <lineage>
        <taxon>Bacteria</taxon>
        <taxon>Bacillati</taxon>
        <taxon>Bacillota</taxon>
        <taxon>Bacilli</taxon>
        <taxon>Bacillales</taxon>
        <taxon>Anoxybacillaceae</taxon>
        <taxon>Geobacillus</taxon>
    </lineage>
</organism>
<keyword evidence="1" id="KW-0175">Coiled coil</keyword>
<evidence type="ECO:0000313" key="4">
    <source>
        <dbReference type="EMBL" id="KYD33946.1"/>
    </source>
</evidence>
<dbReference type="AlphaFoldDB" id="A0A0K9I0A5"/>
<dbReference type="GeneID" id="89612776"/>
<evidence type="ECO:0000313" key="3">
    <source>
        <dbReference type="EMBL" id="KYD18858.1"/>
    </source>
</evidence>
<feature type="coiled-coil region" evidence="1">
    <location>
        <begin position="16"/>
        <end position="86"/>
    </location>
</feature>
<evidence type="ECO:0000313" key="7">
    <source>
        <dbReference type="Proteomes" id="UP000075517"/>
    </source>
</evidence>
<keyword evidence="9" id="KW-1185">Reference proteome</keyword>
<accession>A0A0K9I0A5</accession>
<dbReference type="EMBL" id="RCTJ01000105">
    <property type="protein sequence ID" value="RLQ12874.1"/>
    <property type="molecule type" value="Genomic_DNA"/>
</dbReference>
<evidence type="ECO:0000256" key="1">
    <source>
        <dbReference type="SAM" id="Coils"/>
    </source>
</evidence>
<dbReference type="EMBL" id="LQYY01000072">
    <property type="protein sequence ID" value="KYD33946.1"/>
    <property type="molecule type" value="Genomic_DNA"/>
</dbReference>
<evidence type="ECO:0000313" key="6">
    <source>
        <dbReference type="Proteomes" id="UP000075424"/>
    </source>
</evidence>
<gene>
    <name evidence="3" type="ORF">B4109_0702</name>
    <name evidence="4" type="ORF">B4114_0703</name>
    <name evidence="5" type="ORF">D9548_15140</name>
    <name evidence="2" type="ORF">GS8_1566</name>
</gene>
<reference evidence="2 9" key="2">
    <citation type="submission" date="2016-03" db="EMBL/GenBank/DDBJ databases">
        <title>Spore heat resistance.</title>
        <authorList>
            <person name="Boekhorst J."/>
            <person name="Berendsen E.M."/>
            <person name="Wells-Bennik M.H."/>
            <person name="Kuipers O.P."/>
        </authorList>
    </citation>
    <scope>NUCLEOTIDE SEQUENCE [LARGE SCALE GENOMIC DNA]</scope>
    <source>
        <strain evidence="2 9">GS8</strain>
    </source>
</reference>
<dbReference type="Proteomes" id="UP000266922">
    <property type="component" value="Unassembled WGS sequence"/>
</dbReference>
<evidence type="ECO:0000313" key="9">
    <source>
        <dbReference type="Proteomes" id="UP000773850"/>
    </source>
</evidence>